<dbReference type="Pfam" id="PF06995">
    <property type="entry name" value="Phage_P2_GpU"/>
    <property type="match status" value="1"/>
</dbReference>
<dbReference type="RefSeq" id="WP_069521955.1">
    <property type="nucleotide sequence ID" value="NZ_FOFP01000028.1"/>
</dbReference>
<evidence type="ECO:0008006" key="3">
    <source>
        <dbReference type="Google" id="ProtNLM"/>
    </source>
</evidence>
<organism evidence="1 2">
    <name type="scientific">Pseudomonas cuatrocienegasensis</name>
    <dbReference type="NCBI Taxonomy" id="543360"/>
    <lineage>
        <taxon>Bacteria</taxon>
        <taxon>Pseudomonadati</taxon>
        <taxon>Pseudomonadota</taxon>
        <taxon>Gammaproteobacteria</taxon>
        <taxon>Pseudomonadales</taxon>
        <taxon>Pseudomonadaceae</taxon>
        <taxon>Pseudomonas</taxon>
    </lineage>
</organism>
<evidence type="ECO:0000313" key="2">
    <source>
        <dbReference type="Proteomes" id="UP000198512"/>
    </source>
</evidence>
<dbReference type="EMBL" id="FOFP01000028">
    <property type="protein sequence ID" value="SER41568.1"/>
    <property type="molecule type" value="Genomic_DNA"/>
</dbReference>
<dbReference type="Proteomes" id="UP000198512">
    <property type="component" value="Unassembled WGS sequence"/>
</dbReference>
<accession>A0ABY1BQZ6</accession>
<name>A0ABY1BQZ6_9PSED</name>
<gene>
    <name evidence="1" type="ORF">SAMN05216600_12841</name>
</gene>
<keyword evidence="2" id="KW-1185">Reference proteome</keyword>
<sequence>MRQQMALGEFVFGLAADFPYERLERKTSGGWVDLDIIYSKPLSHQTGQGLEELRLSGKAQYEAGMQAVERLRGMANQRKPYTLVDGVGRVWGRWRIDAVNEQQTRVLDDGTATWLEWTLELREFVNATG</sequence>
<evidence type="ECO:0000313" key="1">
    <source>
        <dbReference type="EMBL" id="SER41568.1"/>
    </source>
</evidence>
<comment type="caution">
    <text evidence="1">The sequence shown here is derived from an EMBL/GenBank/DDBJ whole genome shotgun (WGS) entry which is preliminary data.</text>
</comment>
<protein>
    <recommendedName>
        <fullName evidence="3">Phage protein U</fullName>
    </recommendedName>
</protein>
<reference evidence="1 2" key="1">
    <citation type="submission" date="2016-10" db="EMBL/GenBank/DDBJ databases">
        <authorList>
            <person name="Varghese N."/>
            <person name="Submissions S."/>
        </authorList>
    </citation>
    <scope>NUCLEOTIDE SEQUENCE [LARGE SCALE GENOMIC DNA]</scope>
    <source>
        <strain evidence="1 2">CIP 109853</strain>
    </source>
</reference>
<proteinExistence type="predicted"/>
<dbReference type="InterPro" id="IPR009734">
    <property type="entry name" value="Myoviridae_GpU"/>
</dbReference>